<reference evidence="1 2" key="1">
    <citation type="submission" date="2019-10" db="EMBL/GenBank/DDBJ databases">
        <title>Assembly and Annotation for the nematode Trichostrongylus colubriformis.</title>
        <authorList>
            <person name="Martin J."/>
        </authorList>
    </citation>
    <scope>NUCLEOTIDE SEQUENCE [LARGE SCALE GENOMIC DNA]</scope>
    <source>
        <strain evidence="1">G859</strain>
        <tissue evidence="1">Whole worm</tissue>
    </source>
</reference>
<sequence>PSAQMTYVGCEYKPGGNMLNDYIYEIGDPCTRNEHCKCDNCTCSTEEGLCIRPDSTPMPGDVNSQTQQERGNRFTLPQGDDWMSSQDLKTDFFSKPLSFNLMKFTSQQKDDDLSSQPFGFSSINSHQQQNGDLFSKILGPSWISSQKQQGKHEWTTEPHGNGFKWSYSWSS</sequence>
<organism evidence="1 2">
    <name type="scientific">Trichostrongylus colubriformis</name>
    <name type="common">Black scour worm</name>
    <dbReference type="NCBI Taxonomy" id="6319"/>
    <lineage>
        <taxon>Eukaryota</taxon>
        <taxon>Metazoa</taxon>
        <taxon>Ecdysozoa</taxon>
        <taxon>Nematoda</taxon>
        <taxon>Chromadorea</taxon>
        <taxon>Rhabditida</taxon>
        <taxon>Rhabditina</taxon>
        <taxon>Rhabditomorpha</taxon>
        <taxon>Strongyloidea</taxon>
        <taxon>Trichostrongylidae</taxon>
        <taxon>Trichostrongylus</taxon>
    </lineage>
</organism>
<evidence type="ECO:0000313" key="2">
    <source>
        <dbReference type="Proteomes" id="UP001331761"/>
    </source>
</evidence>
<dbReference type="Gene3D" id="3.40.33.10">
    <property type="entry name" value="CAP"/>
    <property type="match status" value="1"/>
</dbReference>
<proteinExistence type="predicted"/>
<comment type="caution">
    <text evidence="1">The sequence shown here is derived from an EMBL/GenBank/DDBJ whole genome shotgun (WGS) entry which is preliminary data.</text>
</comment>
<feature type="non-terminal residue" evidence="1">
    <location>
        <position position="1"/>
    </location>
</feature>
<name>A0AAN8FVG8_TRICO</name>
<protein>
    <submittedName>
        <fullName evidence="1">Uncharacterized protein</fullName>
    </submittedName>
</protein>
<accession>A0AAN8FVG8</accession>
<dbReference type="Proteomes" id="UP001331761">
    <property type="component" value="Unassembled WGS sequence"/>
</dbReference>
<dbReference type="AlphaFoldDB" id="A0AAN8FVG8"/>
<dbReference type="EMBL" id="WIXE01005408">
    <property type="protein sequence ID" value="KAK5982205.1"/>
    <property type="molecule type" value="Genomic_DNA"/>
</dbReference>
<gene>
    <name evidence="1" type="ORF">GCK32_021868</name>
</gene>
<evidence type="ECO:0000313" key="1">
    <source>
        <dbReference type="EMBL" id="KAK5982205.1"/>
    </source>
</evidence>
<keyword evidence="2" id="KW-1185">Reference proteome</keyword>
<dbReference type="InterPro" id="IPR035940">
    <property type="entry name" value="CAP_sf"/>
</dbReference>
<dbReference type="SUPFAM" id="SSF55797">
    <property type="entry name" value="PR-1-like"/>
    <property type="match status" value="1"/>
</dbReference>